<dbReference type="AlphaFoldDB" id="A0A8R7P297"/>
<proteinExistence type="predicted"/>
<feature type="region of interest" description="Disordered" evidence="1">
    <location>
        <begin position="210"/>
        <end position="236"/>
    </location>
</feature>
<dbReference type="Gramene" id="TuG1812G0100002313.01.T01">
    <property type="protein sequence ID" value="TuG1812G0100002313.01.T01.cds288249"/>
    <property type="gene ID" value="TuG1812G0100002313.01"/>
</dbReference>
<reference evidence="3" key="1">
    <citation type="journal article" date="2013" name="Nature">
        <title>Draft genome of the wheat A-genome progenitor Triticum urartu.</title>
        <authorList>
            <person name="Ling H.Q."/>
            <person name="Zhao S."/>
            <person name="Liu D."/>
            <person name="Wang J."/>
            <person name="Sun H."/>
            <person name="Zhang C."/>
            <person name="Fan H."/>
            <person name="Li D."/>
            <person name="Dong L."/>
            <person name="Tao Y."/>
            <person name="Gao C."/>
            <person name="Wu H."/>
            <person name="Li Y."/>
            <person name="Cui Y."/>
            <person name="Guo X."/>
            <person name="Zheng S."/>
            <person name="Wang B."/>
            <person name="Yu K."/>
            <person name="Liang Q."/>
            <person name="Yang W."/>
            <person name="Lou X."/>
            <person name="Chen J."/>
            <person name="Feng M."/>
            <person name="Jian J."/>
            <person name="Zhang X."/>
            <person name="Luo G."/>
            <person name="Jiang Y."/>
            <person name="Liu J."/>
            <person name="Wang Z."/>
            <person name="Sha Y."/>
            <person name="Zhang B."/>
            <person name="Wu H."/>
            <person name="Tang D."/>
            <person name="Shen Q."/>
            <person name="Xue P."/>
            <person name="Zou S."/>
            <person name="Wang X."/>
            <person name="Liu X."/>
            <person name="Wang F."/>
            <person name="Yang Y."/>
            <person name="An X."/>
            <person name="Dong Z."/>
            <person name="Zhang K."/>
            <person name="Zhang X."/>
            <person name="Luo M.C."/>
            <person name="Dvorak J."/>
            <person name="Tong Y."/>
            <person name="Wang J."/>
            <person name="Yang H."/>
            <person name="Li Z."/>
            <person name="Wang D."/>
            <person name="Zhang A."/>
            <person name="Wang J."/>
        </authorList>
    </citation>
    <scope>NUCLEOTIDE SEQUENCE</scope>
    <source>
        <strain evidence="3">cv. G1812</strain>
    </source>
</reference>
<name>A0A8R7P297_TRIUA</name>
<evidence type="ECO:0000256" key="1">
    <source>
        <dbReference type="SAM" id="MobiDB-lite"/>
    </source>
</evidence>
<dbReference type="EnsemblPlants" id="TuG1812G0100002313.01.T01">
    <property type="protein sequence ID" value="TuG1812G0100002313.01.T01.cds288249"/>
    <property type="gene ID" value="TuG1812G0100002313.01"/>
</dbReference>
<sequence length="236" mass="24033">MRDELLGCVGLDGSDCTKEVDEAGSVRARAEEEVEAAGSRGDADGERGLAMLDEELLEVEEGAAVRDVLAELDDGDPLVGVGLGAGAGVAEAVVDDELDGVGLLEDDAVEDLAAEAELEAEALGVGLGEDELGAGERDLEAGERVLEAAEEDLQELGGLRAGAEPGARRLEVGEAVGAVDDGGVAWDALGDVDARPEAAGAHVGRVGLHGDAADAAEHRARRLRRHEHAAPGGRRG</sequence>
<feature type="region of interest" description="Disordered" evidence="1">
    <location>
        <begin position="23"/>
        <end position="46"/>
    </location>
</feature>
<dbReference type="Proteomes" id="UP000015106">
    <property type="component" value="Chromosome 1"/>
</dbReference>
<organism evidence="2 3">
    <name type="scientific">Triticum urartu</name>
    <name type="common">Red wild einkorn</name>
    <name type="synonym">Crithodium urartu</name>
    <dbReference type="NCBI Taxonomy" id="4572"/>
    <lineage>
        <taxon>Eukaryota</taxon>
        <taxon>Viridiplantae</taxon>
        <taxon>Streptophyta</taxon>
        <taxon>Embryophyta</taxon>
        <taxon>Tracheophyta</taxon>
        <taxon>Spermatophyta</taxon>
        <taxon>Magnoliopsida</taxon>
        <taxon>Liliopsida</taxon>
        <taxon>Poales</taxon>
        <taxon>Poaceae</taxon>
        <taxon>BOP clade</taxon>
        <taxon>Pooideae</taxon>
        <taxon>Triticodae</taxon>
        <taxon>Triticeae</taxon>
        <taxon>Triticinae</taxon>
        <taxon>Triticum</taxon>
    </lineage>
</organism>
<keyword evidence="3" id="KW-1185">Reference proteome</keyword>
<reference evidence="2" key="2">
    <citation type="submission" date="2018-03" db="EMBL/GenBank/DDBJ databases">
        <title>The Triticum urartu genome reveals the dynamic nature of wheat genome evolution.</title>
        <authorList>
            <person name="Ling H."/>
            <person name="Ma B."/>
            <person name="Shi X."/>
            <person name="Liu H."/>
            <person name="Dong L."/>
            <person name="Sun H."/>
            <person name="Cao Y."/>
            <person name="Gao Q."/>
            <person name="Zheng S."/>
            <person name="Li Y."/>
            <person name="Yu Y."/>
            <person name="Du H."/>
            <person name="Qi M."/>
            <person name="Li Y."/>
            <person name="Yu H."/>
            <person name="Cui Y."/>
            <person name="Wang N."/>
            <person name="Chen C."/>
            <person name="Wu H."/>
            <person name="Zhao Y."/>
            <person name="Zhang J."/>
            <person name="Li Y."/>
            <person name="Zhou W."/>
            <person name="Zhang B."/>
            <person name="Hu W."/>
            <person name="Eijk M."/>
            <person name="Tang J."/>
            <person name="Witsenboer H."/>
            <person name="Zhao S."/>
            <person name="Li Z."/>
            <person name="Zhang A."/>
            <person name="Wang D."/>
            <person name="Liang C."/>
        </authorList>
    </citation>
    <scope>NUCLEOTIDE SEQUENCE [LARGE SCALE GENOMIC DNA]</scope>
    <source>
        <strain evidence="2">cv. G1812</strain>
    </source>
</reference>
<evidence type="ECO:0000313" key="2">
    <source>
        <dbReference type="EnsemblPlants" id="TuG1812G0100002313.01.T01.cds288249"/>
    </source>
</evidence>
<gene>
    <name evidence="2" type="primary">LOC125511175</name>
</gene>
<protein>
    <submittedName>
        <fullName evidence="2">Uncharacterized protein</fullName>
    </submittedName>
</protein>
<reference evidence="2" key="3">
    <citation type="submission" date="2022-06" db="UniProtKB">
        <authorList>
            <consortium name="EnsemblPlants"/>
        </authorList>
    </citation>
    <scope>IDENTIFICATION</scope>
</reference>
<accession>A0A8R7P297</accession>
<evidence type="ECO:0000313" key="3">
    <source>
        <dbReference type="Proteomes" id="UP000015106"/>
    </source>
</evidence>